<evidence type="ECO:0000256" key="1">
    <source>
        <dbReference type="ARBA" id="ARBA00038158"/>
    </source>
</evidence>
<name>A0A428NEF6_9HYPO</name>
<dbReference type="Proteomes" id="UP000287972">
    <property type="component" value="Unassembled WGS sequence"/>
</dbReference>
<feature type="compositionally biased region" description="Acidic residues" evidence="2">
    <location>
        <begin position="70"/>
        <end position="82"/>
    </location>
</feature>
<dbReference type="EMBL" id="NKCL01001506">
    <property type="protein sequence ID" value="RSL39156.1"/>
    <property type="molecule type" value="Genomic_DNA"/>
</dbReference>
<dbReference type="CDD" id="cd02440">
    <property type="entry name" value="AdoMet_MTases"/>
    <property type="match status" value="1"/>
</dbReference>
<dbReference type="PANTHER" id="PTHR43591">
    <property type="entry name" value="METHYLTRANSFERASE"/>
    <property type="match status" value="1"/>
</dbReference>
<proteinExistence type="inferred from homology"/>
<feature type="non-terminal residue" evidence="3">
    <location>
        <position position="371"/>
    </location>
</feature>
<feature type="region of interest" description="Disordered" evidence="2">
    <location>
        <begin position="1"/>
        <end position="87"/>
    </location>
</feature>
<dbReference type="PANTHER" id="PTHR43591:SF24">
    <property type="entry name" value="2-METHOXY-6-POLYPRENYL-1,4-BENZOQUINOL METHYLASE, MITOCHONDRIAL"/>
    <property type="match status" value="1"/>
</dbReference>
<gene>
    <name evidence="3" type="ORF">CEP51_016839</name>
</gene>
<keyword evidence="4" id="KW-1185">Reference proteome</keyword>
<reference evidence="3 4" key="1">
    <citation type="submission" date="2017-06" db="EMBL/GenBank/DDBJ databases">
        <title>Comparative genomic analysis of Ambrosia Fusariam Clade fungi.</title>
        <authorList>
            <person name="Stajich J.E."/>
            <person name="Carrillo J."/>
            <person name="Kijimoto T."/>
            <person name="Eskalen A."/>
            <person name="O'Donnell K."/>
            <person name="Kasson M."/>
        </authorList>
    </citation>
    <scope>NUCLEOTIDE SEQUENCE [LARGE SCALE GENOMIC DNA]</scope>
    <source>
        <strain evidence="3 4">NRRL62606</strain>
    </source>
</reference>
<dbReference type="InterPro" id="IPR029063">
    <property type="entry name" value="SAM-dependent_MTases_sf"/>
</dbReference>
<comment type="similarity">
    <text evidence="1">Belongs to the methyltransferase superfamily. LaeA methyltransferase family.</text>
</comment>
<evidence type="ECO:0008006" key="5">
    <source>
        <dbReference type="Google" id="ProtNLM"/>
    </source>
</evidence>
<accession>A0A428NEF6</accession>
<evidence type="ECO:0000256" key="2">
    <source>
        <dbReference type="SAM" id="MobiDB-lite"/>
    </source>
</evidence>
<dbReference type="AlphaFoldDB" id="A0A428NEF6"/>
<dbReference type="GO" id="GO:0008168">
    <property type="term" value="F:methyltransferase activity"/>
    <property type="evidence" value="ECO:0007669"/>
    <property type="project" value="TreeGrafter"/>
</dbReference>
<dbReference type="SUPFAM" id="SSF53335">
    <property type="entry name" value="S-adenosyl-L-methionine-dependent methyltransferases"/>
    <property type="match status" value="1"/>
</dbReference>
<evidence type="ECO:0000313" key="4">
    <source>
        <dbReference type="Proteomes" id="UP000287972"/>
    </source>
</evidence>
<protein>
    <recommendedName>
        <fullName evidence="5">Methyltransferase domain-containing protein</fullName>
    </recommendedName>
</protein>
<comment type="caution">
    <text evidence="3">The sequence shown here is derived from an EMBL/GenBank/DDBJ whole genome shotgun (WGS) entry which is preliminary data.</text>
</comment>
<evidence type="ECO:0000313" key="3">
    <source>
        <dbReference type="EMBL" id="RSL39156.1"/>
    </source>
</evidence>
<sequence>MADQDTELSTERPQTLTTRFSARSRSPSFGEAIEKPTALSLDETQLESSGSPLDEENSPLGSPHGRSSFDDDNDSTFEEDDQSTVSLGEEYKKTINGREYTTIIPDVYSWTTTEDRSLEMMDIMHDATTKLFDDKLCQAPVMDGAQRVLDVGTGTGIWAIDFAESNPQAEVIGSDISTIQPLEVPPNLTIEIDDFNRSWTWKAHHFDYIHLRNLAGNVPDWPYLFGQAFECLRPGGYLESHEQSLCFYREDPSLHDPQLEKLVKAIKTWNSIFRSMEEKLQRSFTVADDETHGEAMNKAGFVDLKRYYKTIPIGGWDKDGMPKEIGIFLQAALLGDLEGLLNYPATQLGWSFERVVIFLVHVRTALQCRKL</sequence>
<feature type="compositionally biased region" description="Polar residues" evidence="2">
    <location>
        <begin position="42"/>
        <end position="51"/>
    </location>
</feature>
<dbReference type="Gene3D" id="3.40.50.150">
    <property type="entry name" value="Vaccinia Virus protein VP39"/>
    <property type="match status" value="1"/>
</dbReference>
<organism evidence="3 4">
    <name type="scientific">Fusarium floridanum</name>
    <dbReference type="NCBI Taxonomy" id="1325733"/>
    <lineage>
        <taxon>Eukaryota</taxon>
        <taxon>Fungi</taxon>
        <taxon>Dikarya</taxon>
        <taxon>Ascomycota</taxon>
        <taxon>Pezizomycotina</taxon>
        <taxon>Sordariomycetes</taxon>
        <taxon>Hypocreomycetidae</taxon>
        <taxon>Hypocreales</taxon>
        <taxon>Nectriaceae</taxon>
        <taxon>Fusarium</taxon>
        <taxon>Fusarium solani species complex</taxon>
    </lineage>
</organism>
<feature type="compositionally biased region" description="Polar residues" evidence="2">
    <location>
        <begin position="11"/>
        <end position="27"/>
    </location>
</feature>
<dbReference type="Pfam" id="PF13489">
    <property type="entry name" value="Methyltransf_23"/>
    <property type="match status" value="1"/>
</dbReference>